<dbReference type="AlphaFoldDB" id="A0A2T5I511"/>
<reference evidence="1 2" key="1">
    <citation type="submission" date="2018-04" db="EMBL/GenBank/DDBJ databases">
        <title>Active sludge and wastewater microbial communities from Klosterneuburg, Austria.</title>
        <authorList>
            <person name="Wagner M."/>
        </authorList>
    </citation>
    <scope>NUCLEOTIDE SEQUENCE [LARGE SCALE GENOMIC DNA]</scope>
    <source>
        <strain evidence="1 2">Nm49</strain>
    </source>
</reference>
<dbReference type="EMBL" id="QAOI01000001">
    <property type="protein sequence ID" value="PTQ78878.1"/>
    <property type="molecule type" value="Genomic_DNA"/>
</dbReference>
<comment type="caution">
    <text evidence="1">The sequence shown here is derived from an EMBL/GenBank/DDBJ whole genome shotgun (WGS) entry which is preliminary data.</text>
</comment>
<name>A0A2T5I511_9PROT</name>
<proteinExistence type="predicted"/>
<gene>
    <name evidence="1" type="ORF">C8R26_101194</name>
</gene>
<protein>
    <submittedName>
        <fullName evidence="1">Uncharacterized protein</fullName>
    </submittedName>
</protein>
<sequence length="108" mass="12076">MSIRDDLPNKAEFLAQLITGDAGMEGRTVSVQRSHRFPLHIYTQIENLARIGKMPASVVINELLECGLEALIKELPPEVVKQARFTKEEQINRPLVSVKIKAGKKPKS</sequence>
<accession>A0A2T5I511</accession>
<evidence type="ECO:0000313" key="2">
    <source>
        <dbReference type="Proteomes" id="UP000244128"/>
    </source>
</evidence>
<dbReference type="Proteomes" id="UP000244128">
    <property type="component" value="Unassembled WGS sequence"/>
</dbReference>
<evidence type="ECO:0000313" key="1">
    <source>
        <dbReference type="EMBL" id="PTQ78878.1"/>
    </source>
</evidence>
<organism evidence="1 2">
    <name type="scientific">Nitrosomonas oligotropha</name>
    <dbReference type="NCBI Taxonomy" id="42354"/>
    <lineage>
        <taxon>Bacteria</taxon>
        <taxon>Pseudomonadati</taxon>
        <taxon>Pseudomonadota</taxon>
        <taxon>Betaproteobacteria</taxon>
        <taxon>Nitrosomonadales</taxon>
        <taxon>Nitrosomonadaceae</taxon>
        <taxon>Nitrosomonas</taxon>
    </lineage>
</organism>
<dbReference type="RefSeq" id="WP_107801839.1">
    <property type="nucleotide sequence ID" value="NZ_QAOI01000001.1"/>
</dbReference>